<accession>A0A0F9AQT2</accession>
<name>A0A0F9AQT2_9ZZZZ</name>
<protein>
    <submittedName>
        <fullName evidence="1">Uncharacterized protein</fullName>
    </submittedName>
</protein>
<organism evidence="1">
    <name type="scientific">marine sediment metagenome</name>
    <dbReference type="NCBI Taxonomy" id="412755"/>
    <lineage>
        <taxon>unclassified sequences</taxon>
        <taxon>metagenomes</taxon>
        <taxon>ecological metagenomes</taxon>
    </lineage>
</organism>
<gene>
    <name evidence="1" type="ORF">LCGC14_2819660</name>
</gene>
<evidence type="ECO:0000313" key="1">
    <source>
        <dbReference type="EMBL" id="KKK80819.1"/>
    </source>
</evidence>
<proteinExistence type="predicted"/>
<dbReference type="AlphaFoldDB" id="A0A0F9AQT2"/>
<comment type="caution">
    <text evidence="1">The sequence shown here is derived from an EMBL/GenBank/DDBJ whole genome shotgun (WGS) entry which is preliminary data.</text>
</comment>
<feature type="non-terminal residue" evidence="1">
    <location>
        <position position="1"/>
    </location>
</feature>
<sequence length="35" mass="4110">RISFGLKEVYQTVYDWLPYLGSTVSIELICQNFII</sequence>
<dbReference type="EMBL" id="LAZR01053403">
    <property type="protein sequence ID" value="KKK80819.1"/>
    <property type="molecule type" value="Genomic_DNA"/>
</dbReference>
<reference evidence="1" key="1">
    <citation type="journal article" date="2015" name="Nature">
        <title>Complex archaea that bridge the gap between prokaryotes and eukaryotes.</title>
        <authorList>
            <person name="Spang A."/>
            <person name="Saw J.H."/>
            <person name="Jorgensen S.L."/>
            <person name="Zaremba-Niedzwiedzka K."/>
            <person name="Martijn J."/>
            <person name="Lind A.E."/>
            <person name="van Eijk R."/>
            <person name="Schleper C."/>
            <person name="Guy L."/>
            <person name="Ettema T.J."/>
        </authorList>
    </citation>
    <scope>NUCLEOTIDE SEQUENCE</scope>
</reference>